<feature type="coiled-coil region" evidence="1">
    <location>
        <begin position="706"/>
        <end position="740"/>
    </location>
</feature>
<dbReference type="Pfam" id="PF01935">
    <property type="entry name" value="DUF87"/>
    <property type="match status" value="1"/>
</dbReference>
<accession>A0A0W8F5T2</accession>
<dbReference type="InterPro" id="IPR002789">
    <property type="entry name" value="HerA_central"/>
</dbReference>
<dbReference type="InterPro" id="IPR027417">
    <property type="entry name" value="P-loop_NTPase"/>
</dbReference>
<dbReference type="AlphaFoldDB" id="A0A0W8F5T2"/>
<dbReference type="EMBL" id="LNQE01001504">
    <property type="protein sequence ID" value="KUG16263.1"/>
    <property type="molecule type" value="Genomic_DNA"/>
</dbReference>
<name>A0A0W8F5T2_9ZZZZ</name>
<evidence type="ECO:0000256" key="2">
    <source>
        <dbReference type="SAM" id="MobiDB-lite"/>
    </source>
</evidence>
<protein>
    <recommendedName>
        <fullName evidence="3">Helicase HerA central domain-containing protein</fullName>
    </recommendedName>
</protein>
<reference evidence="4" key="1">
    <citation type="journal article" date="2015" name="Proc. Natl. Acad. Sci. U.S.A.">
        <title>Networks of energetic and metabolic interactions define dynamics in microbial communities.</title>
        <authorList>
            <person name="Embree M."/>
            <person name="Liu J.K."/>
            <person name="Al-Bassam M.M."/>
            <person name="Zengler K."/>
        </authorList>
    </citation>
    <scope>NUCLEOTIDE SEQUENCE</scope>
</reference>
<gene>
    <name evidence="4" type="ORF">ASZ90_014050</name>
</gene>
<evidence type="ECO:0000259" key="3">
    <source>
        <dbReference type="Pfam" id="PF01935"/>
    </source>
</evidence>
<keyword evidence="1" id="KW-0175">Coiled coil</keyword>
<feature type="region of interest" description="Disordered" evidence="2">
    <location>
        <begin position="764"/>
        <end position="791"/>
    </location>
</feature>
<dbReference type="SUPFAM" id="SSF52540">
    <property type="entry name" value="P-loop containing nucleoside triphosphate hydrolases"/>
    <property type="match status" value="1"/>
</dbReference>
<evidence type="ECO:0000256" key="1">
    <source>
        <dbReference type="SAM" id="Coils"/>
    </source>
</evidence>
<feature type="domain" description="Helicase HerA central" evidence="3">
    <location>
        <begin position="37"/>
        <end position="86"/>
    </location>
</feature>
<comment type="caution">
    <text evidence="4">The sequence shown here is derived from an EMBL/GenBank/DDBJ whole genome shotgun (WGS) entry which is preliminary data.</text>
</comment>
<dbReference type="PANTHER" id="PTHR30121">
    <property type="entry name" value="UNCHARACTERIZED PROTEIN YJGR-RELATED"/>
    <property type="match status" value="1"/>
</dbReference>
<feature type="compositionally biased region" description="Basic and acidic residues" evidence="2">
    <location>
        <begin position="776"/>
        <end position="791"/>
    </location>
</feature>
<proteinExistence type="predicted"/>
<feature type="region of interest" description="Disordered" evidence="2">
    <location>
        <begin position="511"/>
        <end position="544"/>
    </location>
</feature>
<organism evidence="4">
    <name type="scientific">hydrocarbon metagenome</name>
    <dbReference type="NCBI Taxonomy" id="938273"/>
    <lineage>
        <taxon>unclassified sequences</taxon>
        <taxon>metagenomes</taxon>
        <taxon>ecological metagenomes</taxon>
    </lineage>
</organism>
<dbReference type="PANTHER" id="PTHR30121:SF6">
    <property type="entry name" value="SLR6007 PROTEIN"/>
    <property type="match status" value="1"/>
</dbReference>
<sequence length="844" mass="93427">MTAGNQGNQAIQPGEMFLGGVIDPVSGQRMQRDIIYDARNLTTHGIIVGMTGSGKTGLGIVMLEEALSSGIPCLILDPKGDMGNLLLNFPSFSPRDFLPWINEAEAKSRATSTDQLAVQISESWRSGLAEWGIGPDRMQKLADSASCTIYTPGSVSGVPINVVGSLVAPRLDWSDSSQAEIGRDEIEGLVSSFLVLARIDADPISSPEHILLANIIEKAWSEGRDLDLGSLISQVRHPPMRKLGVFEIDSFYPQKERDRLAIRLNGLIASPSFAAWMAGPPLDIERMLYSSRGQPQASIIYLAHLSEAERQFVVTLILSRLITWMRRQSGTPDLRALVYMDEVFGFAPPTAEPPSKKQILTILKQGRAYGVGMVLSTQNPVDLDYKAMSNAGTWMIGRLQTERDKARILEGIESVSGQTDMKLFDRLISNLGKRQFVLQSAKAKEPVIFTSRWSMSYLAGPLDRNQIERLTRDHPLRSISISSSSAGAGAAYGTAASTSFKIASAAASQETLRQEGGMEMTRRSSGGFPPASGEISRDESQVAPRVDPSTAVYYLDPSAPWASQVRSMPGGKRLQAGLIARVHLKYDDNKAAVDHTEEWEAIFFPLSKRFDPKSAINVDYDDRDLTSRPPDRAIYLLAKADLDKASYFKEAKSALQDHLVRSRSISILRNPALDLYSRVGESRNDFERRCFQAAEDKADIEMAKLKDKHESSINRIKSQLNNADRRVRELNTDTRQRQQEELLHGAGDLLSGLLGGRRRSLSLGGAASRRSMTIRTQERLRSAEEKKEEKERELEELEDKLAEEISLISDRWKVAADQIEEIKIPLEKADVDVEEMSVLWIPVG</sequence>
<evidence type="ECO:0000313" key="4">
    <source>
        <dbReference type="EMBL" id="KUG16263.1"/>
    </source>
</evidence>
<dbReference type="Gene3D" id="3.40.50.300">
    <property type="entry name" value="P-loop containing nucleotide triphosphate hydrolases"/>
    <property type="match status" value="2"/>
</dbReference>
<dbReference type="InterPro" id="IPR051162">
    <property type="entry name" value="T4SS_component"/>
</dbReference>